<gene>
    <name evidence="1" type="ORF">LY28_03719</name>
</gene>
<evidence type="ECO:0000313" key="1">
    <source>
        <dbReference type="EMBL" id="PYG84267.1"/>
    </source>
</evidence>
<comment type="caution">
    <text evidence="1">The sequence shown here is derived from an EMBL/GenBank/DDBJ whole genome shotgun (WGS) entry which is preliminary data.</text>
</comment>
<evidence type="ECO:0000313" key="2">
    <source>
        <dbReference type="Proteomes" id="UP000248132"/>
    </source>
</evidence>
<organism evidence="1 2">
    <name type="scientific">Ruminiclostridium sufflavum DSM 19573</name>
    <dbReference type="NCBI Taxonomy" id="1121337"/>
    <lineage>
        <taxon>Bacteria</taxon>
        <taxon>Bacillati</taxon>
        <taxon>Bacillota</taxon>
        <taxon>Clostridia</taxon>
        <taxon>Eubacteriales</taxon>
        <taxon>Oscillospiraceae</taxon>
        <taxon>Ruminiclostridium</taxon>
    </lineage>
</organism>
<reference evidence="1 2" key="1">
    <citation type="submission" date="2018-06" db="EMBL/GenBank/DDBJ databases">
        <title>Genomic Encyclopedia of Type Strains, Phase I: the one thousand microbial genomes (KMG-I) project.</title>
        <authorList>
            <person name="Kyrpides N."/>
        </authorList>
    </citation>
    <scope>NUCLEOTIDE SEQUENCE [LARGE SCALE GENOMIC DNA]</scope>
    <source>
        <strain evidence="1 2">DSM 19573</strain>
    </source>
</reference>
<accession>A0A318XFN2</accession>
<sequence length="48" mass="5806">MYIKESKDLYKKILNNKDNKNNNQLEKNYKLVFVKKTNGDIAFIRKKN</sequence>
<proteinExistence type="predicted"/>
<keyword evidence="2" id="KW-1185">Reference proteome</keyword>
<protein>
    <submittedName>
        <fullName evidence="1">Uncharacterized protein</fullName>
    </submittedName>
</protein>
<dbReference type="RefSeq" id="WP_165835632.1">
    <property type="nucleotide sequence ID" value="NZ_QKMR01000037.1"/>
</dbReference>
<dbReference type="EMBL" id="QKMR01000037">
    <property type="protein sequence ID" value="PYG84267.1"/>
    <property type="molecule type" value="Genomic_DNA"/>
</dbReference>
<dbReference type="Proteomes" id="UP000248132">
    <property type="component" value="Unassembled WGS sequence"/>
</dbReference>
<dbReference type="AlphaFoldDB" id="A0A318XFN2"/>
<name>A0A318XFN2_9FIRM</name>